<evidence type="ECO:0000256" key="1">
    <source>
        <dbReference type="SAM" id="Coils"/>
    </source>
</evidence>
<accession>H2AM27</accession>
<keyword evidence="2" id="KW-0812">Transmembrane</keyword>
<feature type="transmembrane region" description="Helical" evidence="2">
    <location>
        <begin position="208"/>
        <end position="233"/>
    </location>
</feature>
<dbReference type="EMBL" id="HE650695">
    <property type="protein sequence ID" value="CCF55359.1"/>
    <property type="molecule type" value="Genomic_DNA"/>
</dbReference>
<keyword evidence="3" id="KW-0614">Plasmid</keyword>
<feature type="coiled-coil region" evidence="1">
    <location>
        <begin position="23"/>
        <end position="57"/>
    </location>
</feature>
<evidence type="ECO:0000256" key="2">
    <source>
        <dbReference type="SAM" id="Phobius"/>
    </source>
</evidence>
<sequence length="259" mass="29671">MSWTEENSYSMSEAESDKVALGLKDVENELKKNNQLVNALRKEQKNYSEKLTQEHQNILNQEIQSLRSQKTEDLEDLAFKFNQRVQNQGKEWTNKYLQSAEETVKANFSEKEQALNALNQDIWSAQRRLKVLHERLELVETNQKTTKQKELLQEGMLVLGAMIATIGTGLLIWAFASSLYSLGVHSIWEWKAATPAKDASNLQQGLALIFKILLSIGFFLIGLVVMFAPLGIYHAFLKSIEYKYNGIKGRLNKIFLRKS</sequence>
<proteinExistence type="predicted"/>
<organism evidence="3">
    <name type="scientific">Lactococcus garvieae</name>
    <dbReference type="NCBI Taxonomy" id="1363"/>
    <lineage>
        <taxon>Bacteria</taxon>
        <taxon>Bacillati</taxon>
        <taxon>Bacillota</taxon>
        <taxon>Bacilli</taxon>
        <taxon>Lactobacillales</taxon>
        <taxon>Streptococcaceae</taxon>
        <taxon>Lactococcus</taxon>
    </lineage>
</organism>
<keyword evidence="2" id="KW-1133">Transmembrane helix</keyword>
<feature type="transmembrane region" description="Helical" evidence="2">
    <location>
        <begin position="156"/>
        <end position="176"/>
    </location>
</feature>
<protein>
    <submittedName>
        <fullName evidence="3">Uncharacterized protein</fullName>
    </submittedName>
</protein>
<keyword evidence="1" id="KW-0175">Coiled coil</keyword>
<evidence type="ECO:0000313" key="3">
    <source>
        <dbReference type="EMBL" id="CCF55359.1"/>
    </source>
</evidence>
<reference evidence="3" key="1">
    <citation type="journal article" date="2012" name="PLoS ONE">
        <title>Characterization of plasmids in a human clinical strain of Lactococcus garvieae.</title>
        <authorList>
            <person name="Aguado-Urda M."/>
            <person name="Gibello A."/>
            <person name="Blanco M.M."/>
            <person name="Lopez-Campos G.H."/>
            <person name="Cutuli M.T."/>
            <person name="Fernandez-Garayzabal J.F."/>
        </authorList>
    </citation>
    <scope>NUCLEOTIDE SEQUENCE [LARGE SCALE GENOMIC DNA]</scope>
    <source>
        <strain evidence="3">21881</strain>
        <plasmid evidence="3">pGL1</plasmid>
    </source>
</reference>
<dbReference type="AlphaFoldDB" id="H2AM27"/>
<geneLocation type="plasmid" evidence="3">
    <name>pGL1</name>
</geneLocation>
<name>H2AM27_9LACT</name>
<dbReference type="RefSeq" id="WP_014386272.1">
    <property type="nucleotide sequence ID" value="NZ_JASEMO010000028.1"/>
</dbReference>
<keyword evidence="2" id="KW-0472">Membrane</keyword>